<keyword evidence="3" id="KW-1185">Reference proteome</keyword>
<accession>A0AAV6GTU6</accession>
<gene>
    <name evidence="2" type="ORF">AALO_G00100310</name>
</gene>
<feature type="region of interest" description="Disordered" evidence="1">
    <location>
        <begin position="117"/>
        <end position="137"/>
    </location>
</feature>
<dbReference type="AlphaFoldDB" id="A0AAV6GTU6"/>
<proteinExistence type="predicted"/>
<dbReference type="PANTHER" id="PTHR35087:SF1">
    <property type="entry name" value="RIKEN CDNA 4930505A04 GENE"/>
    <property type="match status" value="1"/>
</dbReference>
<dbReference type="EMBL" id="JADWDJ010000007">
    <property type="protein sequence ID" value="KAG5278563.1"/>
    <property type="molecule type" value="Genomic_DNA"/>
</dbReference>
<dbReference type="PANTHER" id="PTHR35087">
    <property type="entry name" value="SIMILAR TO HYPOTHETICAL PROTEIN FLJ40298"/>
    <property type="match status" value="1"/>
</dbReference>
<name>A0AAV6GTU6_9TELE</name>
<comment type="caution">
    <text evidence="2">The sequence shown here is derived from an EMBL/GenBank/DDBJ whole genome shotgun (WGS) entry which is preliminary data.</text>
</comment>
<organism evidence="2 3">
    <name type="scientific">Alosa alosa</name>
    <name type="common">allis shad</name>
    <dbReference type="NCBI Taxonomy" id="278164"/>
    <lineage>
        <taxon>Eukaryota</taxon>
        <taxon>Metazoa</taxon>
        <taxon>Chordata</taxon>
        <taxon>Craniata</taxon>
        <taxon>Vertebrata</taxon>
        <taxon>Euteleostomi</taxon>
        <taxon>Actinopterygii</taxon>
        <taxon>Neopterygii</taxon>
        <taxon>Teleostei</taxon>
        <taxon>Clupei</taxon>
        <taxon>Clupeiformes</taxon>
        <taxon>Clupeoidei</taxon>
        <taxon>Clupeidae</taxon>
        <taxon>Alosa</taxon>
    </lineage>
</organism>
<sequence length="278" mass="31532">MHQHAEICLPRKKKVYDYVHPNTFRIFDENVPDIIPPDKVSQDNKYATRSPEESQLLKTHNVPHPYNAKFIRTNVRFLNAPVVHMETDNTKDEQFKWWATESVDSERPKAPYCVDTTQRTDYQPTPPSQATRAKDERGRTFASAIIPTLDPLGQPKTLLEHISFTHQYDSRKLLNQPYQGGKHGTFAWTELNRDHRARDLPAGRVSNQPLQTPTLKILPTGTSPPSPPPPLHQPSLTRRVETTGWGRGGGVTEGPRPRRVELAQAETGEASGLERSQQ</sequence>
<evidence type="ECO:0000313" key="2">
    <source>
        <dbReference type="EMBL" id="KAG5278563.1"/>
    </source>
</evidence>
<protein>
    <submittedName>
        <fullName evidence="2">Uncharacterized protein</fullName>
    </submittedName>
</protein>
<dbReference type="Pfam" id="PF15667">
    <property type="entry name" value="CMIP6"/>
    <property type="match status" value="1"/>
</dbReference>
<feature type="region of interest" description="Disordered" evidence="1">
    <location>
        <begin position="202"/>
        <end position="278"/>
    </location>
</feature>
<feature type="compositionally biased region" description="Polar residues" evidence="1">
    <location>
        <begin position="117"/>
        <end position="131"/>
    </location>
</feature>
<feature type="compositionally biased region" description="Pro residues" evidence="1">
    <location>
        <begin position="222"/>
        <end position="232"/>
    </location>
</feature>
<reference evidence="2" key="1">
    <citation type="submission" date="2020-10" db="EMBL/GenBank/DDBJ databases">
        <title>Chromosome-scale genome assembly of the Allis shad, Alosa alosa.</title>
        <authorList>
            <person name="Margot Z."/>
            <person name="Christophe K."/>
            <person name="Cabau C."/>
            <person name="Louis A."/>
            <person name="Berthelot C."/>
            <person name="Parey E."/>
            <person name="Roest Crollius H."/>
            <person name="Montfort J."/>
            <person name="Robinson-Rechavi M."/>
            <person name="Bucao C."/>
            <person name="Bouchez O."/>
            <person name="Gislard M."/>
            <person name="Lluch J."/>
            <person name="Milhes M."/>
            <person name="Lampietro C."/>
            <person name="Lopez Roques C."/>
            <person name="Donnadieu C."/>
            <person name="Braasch I."/>
            <person name="Desvignes T."/>
            <person name="Postlethwait J."/>
            <person name="Bobe J."/>
            <person name="Guiguen Y."/>
        </authorList>
    </citation>
    <scope>NUCLEOTIDE SEQUENCE</scope>
    <source>
        <strain evidence="2">M-15738</strain>
        <tissue evidence="2">Blood</tissue>
    </source>
</reference>
<feature type="compositionally biased region" description="Polar residues" evidence="1">
    <location>
        <begin position="205"/>
        <end position="214"/>
    </location>
</feature>
<evidence type="ECO:0000256" key="1">
    <source>
        <dbReference type="SAM" id="MobiDB-lite"/>
    </source>
</evidence>
<dbReference type="Proteomes" id="UP000823561">
    <property type="component" value="Chromosome 7"/>
</dbReference>
<evidence type="ECO:0000313" key="3">
    <source>
        <dbReference type="Proteomes" id="UP000823561"/>
    </source>
</evidence>
<dbReference type="InterPro" id="IPR031365">
    <property type="entry name" value="CMIP6"/>
</dbReference>